<dbReference type="EMBL" id="BFAA01191096">
    <property type="protein sequence ID" value="GCB85777.1"/>
    <property type="molecule type" value="Genomic_DNA"/>
</dbReference>
<dbReference type="Gene3D" id="1.20.5.510">
    <property type="entry name" value="Single helix bin"/>
    <property type="match status" value="1"/>
</dbReference>
<keyword evidence="2" id="KW-0812">Transmembrane</keyword>
<sequence length="169" mass="18445">MCFYLIPEQALVQQSNAGAIAGGVIGGILALLLIVCLVVYFLHKRRSGDGGSYDTKRRVFGTGNGAPQPDYTYRPDTDSEKGPSATVTASTTVEGNHIGEGENLLMSESPDYENYKNREEDEEDEGREPGLTRGPTISLPGHPRDEMQMEDDMESQRDGSIISKKAVYV</sequence>
<proteinExistence type="predicted"/>
<evidence type="ECO:0000313" key="3">
    <source>
        <dbReference type="EMBL" id="GCB85777.1"/>
    </source>
</evidence>
<organism evidence="3 4">
    <name type="scientific">Scyliorhinus torazame</name>
    <name type="common">Cloudy catshark</name>
    <name type="synonym">Catulus torazame</name>
    <dbReference type="NCBI Taxonomy" id="75743"/>
    <lineage>
        <taxon>Eukaryota</taxon>
        <taxon>Metazoa</taxon>
        <taxon>Chordata</taxon>
        <taxon>Craniata</taxon>
        <taxon>Vertebrata</taxon>
        <taxon>Chondrichthyes</taxon>
        <taxon>Elasmobranchii</taxon>
        <taxon>Galeomorphii</taxon>
        <taxon>Galeoidea</taxon>
        <taxon>Carcharhiniformes</taxon>
        <taxon>Scyliorhinidae</taxon>
        <taxon>Scyliorhinus</taxon>
    </lineage>
</organism>
<keyword evidence="2" id="KW-0472">Membrane</keyword>
<evidence type="ECO:0000256" key="2">
    <source>
        <dbReference type="SAM" id="Phobius"/>
    </source>
</evidence>
<evidence type="ECO:0000256" key="1">
    <source>
        <dbReference type="SAM" id="MobiDB-lite"/>
    </source>
</evidence>
<feature type="compositionally biased region" description="Polar residues" evidence="1">
    <location>
        <begin position="85"/>
        <end position="94"/>
    </location>
</feature>
<keyword evidence="2" id="KW-1133">Transmembrane helix</keyword>
<comment type="caution">
    <text evidence="3">The sequence shown here is derived from an EMBL/GenBank/DDBJ whole genome shotgun (WGS) entry which is preliminary data.</text>
</comment>
<dbReference type="Proteomes" id="UP000288216">
    <property type="component" value="Unassembled WGS sequence"/>
</dbReference>
<feature type="transmembrane region" description="Helical" evidence="2">
    <location>
        <begin position="20"/>
        <end position="42"/>
    </location>
</feature>
<evidence type="ECO:0000313" key="4">
    <source>
        <dbReference type="Proteomes" id="UP000288216"/>
    </source>
</evidence>
<accession>A0A401QK44</accession>
<feature type="region of interest" description="Disordered" evidence="1">
    <location>
        <begin position="47"/>
        <end position="169"/>
    </location>
</feature>
<reference evidence="3 4" key="1">
    <citation type="journal article" date="2018" name="Nat. Ecol. Evol.">
        <title>Shark genomes provide insights into elasmobranch evolution and the origin of vertebrates.</title>
        <authorList>
            <person name="Hara Y"/>
            <person name="Yamaguchi K"/>
            <person name="Onimaru K"/>
            <person name="Kadota M"/>
            <person name="Koyanagi M"/>
            <person name="Keeley SD"/>
            <person name="Tatsumi K"/>
            <person name="Tanaka K"/>
            <person name="Motone F"/>
            <person name="Kageyama Y"/>
            <person name="Nozu R"/>
            <person name="Adachi N"/>
            <person name="Nishimura O"/>
            <person name="Nakagawa R"/>
            <person name="Tanegashima C"/>
            <person name="Kiyatake I"/>
            <person name="Matsumoto R"/>
            <person name="Murakumo K"/>
            <person name="Nishida K"/>
            <person name="Terakita A"/>
            <person name="Kuratani S"/>
            <person name="Sato K"/>
            <person name="Hyodo S Kuraku.S."/>
        </authorList>
    </citation>
    <scope>NUCLEOTIDE SEQUENCE [LARGE SCALE GENOMIC DNA]</scope>
</reference>
<protein>
    <submittedName>
        <fullName evidence="3">Uncharacterized protein</fullName>
    </submittedName>
</protein>
<gene>
    <name evidence="3" type="ORF">scyTo_0026392</name>
</gene>
<dbReference type="AlphaFoldDB" id="A0A401QK44"/>
<keyword evidence="4" id="KW-1185">Reference proteome</keyword>
<dbReference type="OMA" id="HIGEGEN"/>
<name>A0A401QK44_SCYTO</name>
<dbReference type="STRING" id="75743.A0A401QK44"/>